<name>A0A931BVP5_9HYPH</name>
<proteinExistence type="predicted"/>
<evidence type="ECO:0008006" key="3">
    <source>
        <dbReference type="Google" id="ProtNLM"/>
    </source>
</evidence>
<dbReference type="EMBL" id="JADQDO010000016">
    <property type="protein sequence ID" value="MBF9235578.1"/>
    <property type="molecule type" value="Genomic_DNA"/>
</dbReference>
<dbReference type="Proteomes" id="UP000599312">
    <property type="component" value="Unassembled WGS sequence"/>
</dbReference>
<protein>
    <recommendedName>
        <fullName evidence="3">Major tropism determinant N-terminal domain-containing protein</fullName>
    </recommendedName>
</protein>
<accession>A0A931BVP5</accession>
<keyword evidence="2" id="KW-1185">Reference proteome</keyword>
<organism evidence="1 2">
    <name type="scientific">Microvirga alba</name>
    <dbReference type="NCBI Taxonomy" id="2791025"/>
    <lineage>
        <taxon>Bacteria</taxon>
        <taxon>Pseudomonadati</taxon>
        <taxon>Pseudomonadota</taxon>
        <taxon>Alphaproteobacteria</taxon>
        <taxon>Hyphomicrobiales</taxon>
        <taxon>Methylobacteriaceae</taxon>
        <taxon>Microvirga</taxon>
    </lineage>
</organism>
<reference evidence="1" key="1">
    <citation type="submission" date="2020-11" db="EMBL/GenBank/DDBJ databases">
        <authorList>
            <person name="Kim M.K."/>
        </authorList>
    </citation>
    <scope>NUCLEOTIDE SEQUENCE</scope>
    <source>
        <strain evidence="1">BT350</strain>
    </source>
</reference>
<dbReference type="AlphaFoldDB" id="A0A931BVP5"/>
<dbReference type="RefSeq" id="WP_196273572.1">
    <property type="nucleotide sequence ID" value="NZ_JADQDO010000016.1"/>
</dbReference>
<sequence>MANTVRIKRRAAGGAAGAPSALQNAELAFNEQDDVLYYGKGTGGAGGTATQVLAIGGPGAFQAKDDDLTAIAGLSTNGIIARTGAGTAAARSVAGTSGRVSVTNGDGVSGNPTIDLSTSGVTAGTFTKLTVDAYGRATSGAQASRSDLSAPTGDVSNGGFKLTNVADPVNAQDAATKNYVDSVAQGLDPKQSVRAATTANIASLSGTMTIDGVALVAGDRVLVKDQSTAAQNGIYVVASGAWSRASDADTWAELVSAYVFVEQGTTNADNGFLCTVDPGGTVGATAVTFVQFSGAGQITAGAGLTKTGNQLDVGAGTGIQVNADDIQLTGQALALHNLATSGLIVRTGAGTVAGRTLAASGSGISVSNGDGVSGNPTVSLSAAAAALGALTPAADQLPYFTGAAAAALTTLSAFIRTLLDDADAAAARSTLGLGTMATQAASGVAITGGSITNLTTFDGVTIDGGTF</sequence>
<gene>
    <name evidence="1" type="ORF">I2H38_19635</name>
</gene>
<evidence type="ECO:0000313" key="2">
    <source>
        <dbReference type="Proteomes" id="UP000599312"/>
    </source>
</evidence>
<comment type="caution">
    <text evidence="1">The sequence shown here is derived from an EMBL/GenBank/DDBJ whole genome shotgun (WGS) entry which is preliminary data.</text>
</comment>
<evidence type="ECO:0000313" key="1">
    <source>
        <dbReference type="EMBL" id="MBF9235578.1"/>
    </source>
</evidence>